<dbReference type="RefSeq" id="WP_336823041.1">
    <property type="nucleotide sequence ID" value="NZ_JBHTLT010000016.1"/>
</dbReference>
<reference evidence="6" key="1">
    <citation type="journal article" date="2019" name="Int. J. Syst. Evol. Microbiol.">
        <title>The Global Catalogue of Microorganisms (GCM) 10K type strain sequencing project: providing services to taxonomists for standard genome sequencing and annotation.</title>
        <authorList>
            <consortium name="The Broad Institute Genomics Platform"/>
            <consortium name="The Broad Institute Genome Sequencing Center for Infectious Disease"/>
            <person name="Wu L."/>
            <person name="Ma J."/>
        </authorList>
    </citation>
    <scope>NUCLEOTIDE SEQUENCE [LARGE SCALE GENOMIC DNA]</scope>
    <source>
        <strain evidence="6">CCUG 53915</strain>
    </source>
</reference>
<proteinExistence type="inferred from homology"/>
<dbReference type="Proteomes" id="UP001597231">
    <property type="component" value="Unassembled WGS sequence"/>
</dbReference>
<evidence type="ECO:0000256" key="1">
    <source>
        <dbReference type="ARBA" id="ARBA00022898"/>
    </source>
</evidence>
<evidence type="ECO:0000256" key="3">
    <source>
        <dbReference type="RuleBase" id="RU004514"/>
    </source>
</evidence>
<dbReference type="PANTHER" id="PTHR10146">
    <property type="entry name" value="PROLINE SYNTHETASE CO-TRANSCRIBED BACTERIAL HOMOLOG PROTEIN"/>
    <property type="match status" value="1"/>
</dbReference>
<evidence type="ECO:0000313" key="5">
    <source>
        <dbReference type="EMBL" id="MFD1204074.1"/>
    </source>
</evidence>
<dbReference type="PROSITE" id="PS01211">
    <property type="entry name" value="UPF0001"/>
    <property type="match status" value="1"/>
</dbReference>
<keyword evidence="1 2" id="KW-0663">Pyridoxal phosphate</keyword>
<comment type="caution">
    <text evidence="5">The sequence shown here is derived from an EMBL/GenBank/DDBJ whole genome shotgun (WGS) entry which is preliminary data.</text>
</comment>
<feature type="modified residue" description="N6-(pyridoxal phosphate)lysine" evidence="2">
    <location>
        <position position="38"/>
    </location>
</feature>
<dbReference type="Pfam" id="PF01168">
    <property type="entry name" value="Ala_racemase_N"/>
    <property type="match status" value="1"/>
</dbReference>
<evidence type="ECO:0000256" key="2">
    <source>
        <dbReference type="HAMAP-Rule" id="MF_02087"/>
    </source>
</evidence>
<accession>A0ABW3TUY9</accession>
<dbReference type="InterPro" id="IPR011078">
    <property type="entry name" value="PyrdxlP_homeostasis"/>
</dbReference>
<evidence type="ECO:0000259" key="4">
    <source>
        <dbReference type="Pfam" id="PF01168"/>
    </source>
</evidence>
<gene>
    <name evidence="5" type="ORF">ACFQ38_02875</name>
</gene>
<feature type="domain" description="Alanine racemase N-terminal" evidence="4">
    <location>
        <begin position="30"/>
        <end position="227"/>
    </location>
</feature>
<organism evidence="5 6">
    <name type="scientific">Sporosarcina contaminans</name>
    <dbReference type="NCBI Taxonomy" id="633403"/>
    <lineage>
        <taxon>Bacteria</taxon>
        <taxon>Bacillati</taxon>
        <taxon>Bacillota</taxon>
        <taxon>Bacilli</taxon>
        <taxon>Bacillales</taxon>
        <taxon>Caryophanaceae</taxon>
        <taxon>Sporosarcina</taxon>
    </lineage>
</organism>
<keyword evidence="6" id="KW-1185">Reference proteome</keyword>
<evidence type="ECO:0000313" key="6">
    <source>
        <dbReference type="Proteomes" id="UP001597231"/>
    </source>
</evidence>
<dbReference type="SUPFAM" id="SSF51419">
    <property type="entry name" value="PLP-binding barrel"/>
    <property type="match status" value="1"/>
</dbReference>
<comment type="similarity">
    <text evidence="2 3">Belongs to the pyridoxal phosphate-binding protein YggS/PROSC family.</text>
</comment>
<dbReference type="PIRSF" id="PIRSF004848">
    <property type="entry name" value="YBL036c_PLPDEIII"/>
    <property type="match status" value="1"/>
</dbReference>
<name>A0ABW3TUY9_9BACL</name>
<protein>
    <recommendedName>
        <fullName evidence="2">Pyridoxal phosphate homeostasis protein</fullName>
        <shortName evidence="2">PLP homeostasis protein</shortName>
    </recommendedName>
</protein>
<dbReference type="InterPro" id="IPR001608">
    <property type="entry name" value="Ala_racemase_N"/>
</dbReference>
<dbReference type="Gene3D" id="3.20.20.10">
    <property type="entry name" value="Alanine racemase"/>
    <property type="match status" value="1"/>
</dbReference>
<dbReference type="CDD" id="cd00635">
    <property type="entry name" value="PLPDE_III_YBL036c_like"/>
    <property type="match status" value="1"/>
</dbReference>
<dbReference type="HAMAP" id="MF_02087">
    <property type="entry name" value="PLP_homeostasis"/>
    <property type="match status" value="1"/>
</dbReference>
<comment type="function">
    <text evidence="2">Pyridoxal 5'-phosphate (PLP)-binding protein, which is involved in PLP homeostasis.</text>
</comment>
<dbReference type="NCBIfam" id="TIGR00044">
    <property type="entry name" value="YggS family pyridoxal phosphate-dependent enzyme"/>
    <property type="match status" value="1"/>
</dbReference>
<dbReference type="PANTHER" id="PTHR10146:SF14">
    <property type="entry name" value="PYRIDOXAL PHOSPHATE HOMEOSTASIS PROTEIN"/>
    <property type="match status" value="1"/>
</dbReference>
<sequence>MVLDTIQQRISLIEEHIHAACERAGRKREDLSIVAVTKQVSAKRTKEAINAGIKNVGENRPDGLLSKRSEIRDDNVKWHFIGNVQSRKVKDIINEIDVLHSLDRMSIAKEIQKRAEKIVQCFVQVNVSGEESKSGLHPDELLSFIEELSNYDKIRVIGLMTMAPFTKDEDLIRNVFRSLRKLRDEISSKQFGHAPCTQLSMGMSNDYVIAIEEGATHVRIGTALVGTESEGDV</sequence>
<dbReference type="EMBL" id="JBHTLT010000016">
    <property type="protein sequence ID" value="MFD1204074.1"/>
    <property type="molecule type" value="Genomic_DNA"/>
</dbReference>
<dbReference type="InterPro" id="IPR029066">
    <property type="entry name" value="PLP-binding_barrel"/>
</dbReference>